<dbReference type="Gene3D" id="3.40.50.300">
    <property type="entry name" value="P-loop containing nucleotide triphosphate hydrolases"/>
    <property type="match status" value="1"/>
</dbReference>
<comment type="caution">
    <text evidence="3">The sequence shown here is derived from an EMBL/GenBank/DDBJ whole genome shotgun (WGS) entry which is preliminary data.</text>
</comment>
<dbReference type="InterPro" id="IPR005021">
    <property type="entry name" value="Terminase_largesu-like"/>
</dbReference>
<keyword evidence="4" id="KW-1185">Reference proteome</keyword>
<gene>
    <name evidence="3" type="ORF">FYJ45_26580</name>
</gene>
<organism evidence="3 4">
    <name type="scientific">Eisenbergiella porci</name>
    <dbReference type="NCBI Taxonomy" id="2652274"/>
    <lineage>
        <taxon>Bacteria</taxon>
        <taxon>Bacillati</taxon>
        <taxon>Bacillota</taxon>
        <taxon>Clostridia</taxon>
        <taxon>Lachnospirales</taxon>
        <taxon>Lachnospiraceae</taxon>
        <taxon>Eisenbergiella</taxon>
    </lineage>
</organism>
<dbReference type="Proteomes" id="UP000436047">
    <property type="component" value="Unassembled WGS sequence"/>
</dbReference>
<dbReference type="PANTHER" id="PTHR41287:SF1">
    <property type="entry name" value="PROTEIN YMFN"/>
    <property type="match status" value="1"/>
</dbReference>
<evidence type="ECO:0000259" key="2">
    <source>
        <dbReference type="Pfam" id="PF20441"/>
    </source>
</evidence>
<dbReference type="Pfam" id="PF20441">
    <property type="entry name" value="TerL_nuclease"/>
    <property type="match status" value="1"/>
</dbReference>
<feature type="domain" description="Terminase large subunit-like ATPase" evidence="1">
    <location>
        <begin position="75"/>
        <end position="246"/>
    </location>
</feature>
<protein>
    <submittedName>
        <fullName evidence="3">Terminase large subunit</fullName>
    </submittedName>
</protein>
<evidence type="ECO:0000259" key="1">
    <source>
        <dbReference type="Pfam" id="PF03354"/>
    </source>
</evidence>
<dbReference type="PANTHER" id="PTHR41287">
    <property type="match status" value="1"/>
</dbReference>
<dbReference type="RefSeq" id="WP_154468044.1">
    <property type="nucleotide sequence ID" value="NZ_VUMI01000073.1"/>
</dbReference>
<dbReference type="InterPro" id="IPR046462">
    <property type="entry name" value="TerL_nuclease"/>
</dbReference>
<dbReference type="GO" id="GO:0004519">
    <property type="term" value="F:endonuclease activity"/>
    <property type="evidence" value="ECO:0007669"/>
    <property type="project" value="InterPro"/>
</dbReference>
<dbReference type="EMBL" id="VUMI01000073">
    <property type="protein sequence ID" value="MSS91659.1"/>
    <property type="molecule type" value="Genomic_DNA"/>
</dbReference>
<dbReference type="InterPro" id="IPR027417">
    <property type="entry name" value="P-loop_NTPase"/>
</dbReference>
<dbReference type="InterPro" id="IPR046461">
    <property type="entry name" value="TerL_ATPase"/>
</dbReference>
<feature type="domain" description="Terminase large subunit-like endonuclease" evidence="2">
    <location>
        <begin position="266"/>
        <end position="544"/>
    </location>
</feature>
<sequence length="560" mass="63796">MIPYKNYIYEYYAKICSGEIVVGKWIKTIYEIVVNALEAGDYFFNAKKANKAIKFIENYCHHSKGRNDLLKLELWQKAAISIIFGCVDEQNIRIFREVFIVIGRKNGKSLFASAIIAYMAYLEPEYGQEIYCLAPKLDQAALVYDGFYQMVNSEEELKAEAKKRRSDIYIAETNTVIKPIAFNAKKSDGFNPQLVVCDEIAAWSGDGGLKQYEVMKSALGARRQPIILSISTAGYVNDSIYDELMKRSTQFLKGSSKEKRLLPLLYMIDDVEKWNDIEELKKANPNMGVSVTADFFREEIAVAEGSLSKRAEFLCKYCNIKQNSSIAWLESQVVEKATAVKTIDGKETPYTLEDFRGCYAVGGIDLSQTTDLTAACVIIERDGVLYSFCQFFMPHGRIEALTATDGIAYDIFVKKGVLTLSGENYVDYRDVYNWFVMLLETYEIRTLKIGYDRYSAQYLINDLSGYGFHTDDVFQGENLTPVIREFEGIIKDGNFKICSNNLLKGHFLNVALKQNMETRKFRPVKIERRAHIDGFVSVIDAMTVRQKYYDEIGELLKNAA</sequence>
<reference evidence="3 4" key="1">
    <citation type="submission" date="2019-08" db="EMBL/GenBank/DDBJ databases">
        <title>In-depth cultivation of the pig gut microbiome towards novel bacterial diversity and tailored functional studies.</title>
        <authorList>
            <person name="Wylensek D."/>
            <person name="Hitch T.C.A."/>
            <person name="Clavel T."/>
        </authorList>
    </citation>
    <scope>NUCLEOTIDE SEQUENCE [LARGE SCALE GENOMIC DNA]</scope>
    <source>
        <strain evidence="3 4">WCA-389-WT-23B</strain>
    </source>
</reference>
<accession>A0A6N7W8T4</accession>
<dbReference type="Pfam" id="PF03354">
    <property type="entry name" value="TerL_ATPase"/>
    <property type="match status" value="1"/>
</dbReference>
<evidence type="ECO:0000313" key="3">
    <source>
        <dbReference type="EMBL" id="MSS91659.1"/>
    </source>
</evidence>
<name>A0A6N7W8T4_9FIRM</name>
<dbReference type="AlphaFoldDB" id="A0A6N7W8T4"/>
<dbReference type="GeneID" id="86056567"/>
<evidence type="ECO:0000313" key="4">
    <source>
        <dbReference type="Proteomes" id="UP000436047"/>
    </source>
</evidence>
<proteinExistence type="predicted"/>